<evidence type="ECO:0000313" key="4">
    <source>
        <dbReference type="Proteomes" id="UP000663864"/>
    </source>
</evidence>
<dbReference type="EMBL" id="CAJNOT010000620">
    <property type="protein sequence ID" value="CAF1037143.1"/>
    <property type="molecule type" value="Genomic_DNA"/>
</dbReference>
<dbReference type="AlphaFoldDB" id="A0A814JHS2"/>
<comment type="caution">
    <text evidence="2">The sequence shown here is derived from an EMBL/GenBank/DDBJ whole genome shotgun (WGS) entry which is preliminary data.</text>
</comment>
<organism evidence="2 4">
    <name type="scientific">Rotaria sordida</name>
    <dbReference type="NCBI Taxonomy" id="392033"/>
    <lineage>
        <taxon>Eukaryota</taxon>
        <taxon>Metazoa</taxon>
        <taxon>Spiralia</taxon>
        <taxon>Gnathifera</taxon>
        <taxon>Rotifera</taxon>
        <taxon>Eurotatoria</taxon>
        <taxon>Bdelloidea</taxon>
        <taxon>Philodinida</taxon>
        <taxon>Philodinidae</taxon>
        <taxon>Rotaria</taxon>
    </lineage>
</organism>
<reference evidence="2" key="1">
    <citation type="submission" date="2021-02" db="EMBL/GenBank/DDBJ databases">
        <authorList>
            <person name="Nowell W R."/>
        </authorList>
    </citation>
    <scope>NUCLEOTIDE SEQUENCE</scope>
</reference>
<feature type="coiled-coil region" evidence="1">
    <location>
        <begin position="107"/>
        <end position="148"/>
    </location>
</feature>
<dbReference type="EMBL" id="CAJOBD010004317">
    <property type="protein sequence ID" value="CAF3989655.1"/>
    <property type="molecule type" value="Genomic_DNA"/>
</dbReference>
<accession>A0A814JHS2</accession>
<evidence type="ECO:0000313" key="3">
    <source>
        <dbReference type="EMBL" id="CAF3989655.1"/>
    </source>
</evidence>
<protein>
    <submittedName>
        <fullName evidence="2">Uncharacterized protein</fullName>
    </submittedName>
</protein>
<dbReference type="Proteomes" id="UP000663836">
    <property type="component" value="Unassembled WGS sequence"/>
</dbReference>
<proteinExistence type="predicted"/>
<name>A0A814JHS2_9BILA</name>
<evidence type="ECO:0000313" key="2">
    <source>
        <dbReference type="EMBL" id="CAF1037143.1"/>
    </source>
</evidence>
<gene>
    <name evidence="3" type="ORF">JBS370_LOCUS25648</name>
    <name evidence="2" type="ORF">ZHD862_LOCUS14355</name>
</gene>
<dbReference type="Proteomes" id="UP000663864">
    <property type="component" value="Unassembled WGS sequence"/>
</dbReference>
<sequence length="230" mass="26206">MRQATTSARSTCSICAKERVTYKCVGCSRGFCFDHLAEHRQAFSKQFGEIENDRAQLHQTLVEQKKASKKSSLIQEVDKWEEDSIQKIKQTAEESRQILIGYQTTHLIQIEKQLSELTEQLKTIREENEFNETDLNRLKSKLTKLVEELSQLPNLSIQQGSTSFIKKISIVVSSGNRQEKKINEIDSNQIQIKLTEELNQLLSTSDLNESASFINKSSMNVSSGKCDDDI</sequence>
<evidence type="ECO:0000256" key="1">
    <source>
        <dbReference type="SAM" id="Coils"/>
    </source>
</evidence>
<keyword evidence="1" id="KW-0175">Coiled coil</keyword>